<proteinExistence type="predicted"/>
<dbReference type="AlphaFoldDB" id="A0A4S2BRD5"/>
<organism evidence="1 2">
    <name type="scientific">Lactobacillus intestinalis</name>
    <dbReference type="NCBI Taxonomy" id="151781"/>
    <lineage>
        <taxon>Bacteria</taxon>
        <taxon>Bacillati</taxon>
        <taxon>Bacillota</taxon>
        <taxon>Bacilli</taxon>
        <taxon>Lactobacillales</taxon>
        <taxon>Lactobacillaceae</taxon>
        <taxon>Lactobacillus</taxon>
    </lineage>
</organism>
<sequence>MNYFKALKKTIPILWTDKVKITGTKPVVKNHITNNVSTTIVENEPAKVILKGQSAGNQSFYGTDQYDAKLLIRNGINIPAGAIIYVTDQNGQTSKYKRASKGYTGYYSHQELAMTRDEKA</sequence>
<gene>
    <name evidence="1" type="ORF">E5351_00315</name>
</gene>
<dbReference type="Proteomes" id="UP000309117">
    <property type="component" value="Unassembled WGS sequence"/>
</dbReference>
<comment type="caution">
    <text evidence="1">The sequence shown here is derived from an EMBL/GenBank/DDBJ whole genome shotgun (WGS) entry which is preliminary data.</text>
</comment>
<name>A0A4S2BRD5_9LACO</name>
<reference evidence="1 2" key="1">
    <citation type="submission" date="2019-04" db="EMBL/GenBank/DDBJ databases">
        <title>Microbes associate with the intestines of laboratory mice.</title>
        <authorList>
            <person name="Navarre W."/>
            <person name="Wong E."/>
            <person name="Huang K."/>
            <person name="Tropini C."/>
            <person name="Ng K."/>
            <person name="Yu B."/>
        </authorList>
    </citation>
    <scope>NUCLEOTIDE SEQUENCE [LARGE SCALE GENOMIC DNA]</scope>
    <source>
        <strain evidence="1 2">NM61_E11</strain>
    </source>
</reference>
<evidence type="ECO:0000313" key="1">
    <source>
        <dbReference type="EMBL" id="TGY17588.1"/>
    </source>
</evidence>
<protein>
    <submittedName>
        <fullName evidence="1">Uncharacterized protein</fullName>
    </submittedName>
</protein>
<evidence type="ECO:0000313" key="2">
    <source>
        <dbReference type="Proteomes" id="UP000309117"/>
    </source>
</evidence>
<dbReference type="RefSeq" id="WP_135960141.1">
    <property type="nucleotide sequence ID" value="NZ_CAQPHE010000001.1"/>
</dbReference>
<accession>A0A4S2BRD5</accession>
<dbReference type="EMBL" id="SRYV01000001">
    <property type="protein sequence ID" value="TGY17588.1"/>
    <property type="molecule type" value="Genomic_DNA"/>
</dbReference>